<name>A0A5R9J7R3_9PROT</name>
<sequence length="126" mass="13584">MCGWTLVFGRDFSFTTAIKVGETIQVRLPEAGATDGSKAVPHAVGRNSVQLGETLRRLRQRAGLTQKAVAVALGFSMPSVIAAVEAGAAPVEVRHWKKLARLYDVSLTRMALLMQTMGTDADEERA</sequence>
<reference evidence="2 3" key="1">
    <citation type="submission" date="2019-05" db="EMBL/GenBank/DDBJ databases">
        <authorList>
            <person name="Pankratov T."/>
            <person name="Grouzdev D."/>
        </authorList>
    </citation>
    <scope>NUCLEOTIDE SEQUENCE [LARGE SCALE GENOMIC DNA]</scope>
    <source>
        <strain evidence="2 3">KEBCLARHB70R</strain>
    </source>
</reference>
<organism evidence="2 3">
    <name type="scientific">Lichenicoccus roseus</name>
    <dbReference type="NCBI Taxonomy" id="2683649"/>
    <lineage>
        <taxon>Bacteria</taxon>
        <taxon>Pseudomonadati</taxon>
        <taxon>Pseudomonadota</taxon>
        <taxon>Alphaproteobacteria</taxon>
        <taxon>Acetobacterales</taxon>
        <taxon>Acetobacteraceae</taxon>
        <taxon>Lichenicoccus</taxon>
    </lineage>
</organism>
<protein>
    <submittedName>
        <fullName evidence="2">Helix-turn-helix domain-containing protein</fullName>
    </submittedName>
</protein>
<evidence type="ECO:0000313" key="3">
    <source>
        <dbReference type="Proteomes" id="UP000305654"/>
    </source>
</evidence>
<evidence type="ECO:0000313" key="2">
    <source>
        <dbReference type="EMBL" id="TLU73622.1"/>
    </source>
</evidence>
<dbReference type="OrthoDB" id="9814751at2"/>
<dbReference type="AlphaFoldDB" id="A0A5R9J7R3"/>
<dbReference type="InterPro" id="IPR001387">
    <property type="entry name" value="Cro/C1-type_HTH"/>
</dbReference>
<accession>A0A5R9J7R3</accession>
<dbReference type="InterPro" id="IPR010982">
    <property type="entry name" value="Lambda_DNA-bd_dom_sf"/>
</dbReference>
<dbReference type="PROSITE" id="PS50943">
    <property type="entry name" value="HTH_CROC1"/>
    <property type="match status" value="1"/>
</dbReference>
<dbReference type="GO" id="GO:0003677">
    <property type="term" value="F:DNA binding"/>
    <property type="evidence" value="ECO:0007669"/>
    <property type="project" value="InterPro"/>
</dbReference>
<dbReference type="Proteomes" id="UP000305654">
    <property type="component" value="Unassembled WGS sequence"/>
</dbReference>
<proteinExistence type="predicted"/>
<keyword evidence="3" id="KW-1185">Reference proteome</keyword>
<feature type="domain" description="HTH cro/C1-type" evidence="1">
    <location>
        <begin position="55"/>
        <end position="110"/>
    </location>
</feature>
<dbReference type="Pfam" id="PF13560">
    <property type="entry name" value="HTH_31"/>
    <property type="match status" value="1"/>
</dbReference>
<gene>
    <name evidence="2" type="ORF">FE263_07660</name>
</gene>
<dbReference type="SUPFAM" id="SSF47413">
    <property type="entry name" value="lambda repressor-like DNA-binding domains"/>
    <property type="match status" value="1"/>
</dbReference>
<dbReference type="CDD" id="cd00093">
    <property type="entry name" value="HTH_XRE"/>
    <property type="match status" value="1"/>
</dbReference>
<comment type="caution">
    <text evidence="2">The sequence shown here is derived from an EMBL/GenBank/DDBJ whole genome shotgun (WGS) entry which is preliminary data.</text>
</comment>
<dbReference type="Gene3D" id="1.10.260.40">
    <property type="entry name" value="lambda repressor-like DNA-binding domains"/>
    <property type="match status" value="1"/>
</dbReference>
<dbReference type="SMART" id="SM00530">
    <property type="entry name" value="HTH_XRE"/>
    <property type="match status" value="1"/>
</dbReference>
<dbReference type="EMBL" id="VCDI01000002">
    <property type="protein sequence ID" value="TLU73622.1"/>
    <property type="molecule type" value="Genomic_DNA"/>
</dbReference>
<evidence type="ECO:0000259" key="1">
    <source>
        <dbReference type="PROSITE" id="PS50943"/>
    </source>
</evidence>